<proteinExistence type="predicted"/>
<name>A0A6S6WG03_9PLEO</name>
<sequence length="245" mass="28831">MERLEYENHTFLPSDAPQGQPHIIKDGQEDKEVFYQSYYRQIKPAGLCDFVATVLYRLQGHPTAMQDFFDPAVKSFKFLRMEKKDSWLMSSMIWRIRDEVLVGHYNRFGDKFEWELLSRSKISKIAPDGLWRTEWGAQTASSNAPMNNIWQPHGLQQVNFPLFTTKDPNDALEAEDVAYKFGTSCYFKQPWKDFRDAKCVIKIKKMSKEQQEKQKEAEGRTEDHKEEKNENLGKFGKTQERNEVK</sequence>
<reference evidence="1" key="1">
    <citation type="submission" date="2021-02" db="EMBL/GenBank/DDBJ databases">
        <authorList>
            <person name="Syme A R."/>
            <person name="Syme A R."/>
            <person name="Moolhuijzen P."/>
        </authorList>
    </citation>
    <scope>NUCLEOTIDE SEQUENCE</scope>
    <source>
        <strain evidence="1">W1-1</strain>
    </source>
</reference>
<gene>
    <name evidence="1" type="ORF">PTTW11_10646</name>
</gene>
<evidence type="ECO:0000313" key="2">
    <source>
        <dbReference type="Proteomes" id="UP000472372"/>
    </source>
</evidence>
<dbReference type="Proteomes" id="UP000472372">
    <property type="component" value="Chromosome 11"/>
</dbReference>
<dbReference type="EMBL" id="HG992987">
    <property type="protein sequence ID" value="CAE7215076.1"/>
    <property type="molecule type" value="Genomic_DNA"/>
</dbReference>
<dbReference type="AlphaFoldDB" id="A0A6S6WG03"/>
<evidence type="ECO:0000313" key="1">
    <source>
        <dbReference type="EMBL" id="CAE7215076.1"/>
    </source>
</evidence>
<accession>A0A6S6WG03</accession>
<protein>
    <submittedName>
        <fullName evidence="1">Uncharacterized protein</fullName>
    </submittedName>
</protein>
<organism evidence="1 2">
    <name type="scientific">Pyrenophora teres f. teres</name>
    <dbReference type="NCBI Taxonomy" id="97479"/>
    <lineage>
        <taxon>Eukaryota</taxon>
        <taxon>Fungi</taxon>
        <taxon>Dikarya</taxon>
        <taxon>Ascomycota</taxon>
        <taxon>Pezizomycotina</taxon>
        <taxon>Dothideomycetes</taxon>
        <taxon>Pleosporomycetidae</taxon>
        <taxon>Pleosporales</taxon>
        <taxon>Pleosporineae</taxon>
        <taxon>Pleosporaceae</taxon>
        <taxon>Pyrenophora</taxon>
    </lineage>
</organism>